<feature type="compositionally biased region" description="Basic and acidic residues" evidence="9">
    <location>
        <begin position="30"/>
        <end position="52"/>
    </location>
</feature>
<dbReference type="GeneID" id="11138907"/>
<feature type="domain" description="DNA-directed DNA polymerase family B exonuclease" evidence="11">
    <location>
        <begin position="262"/>
        <end position="446"/>
    </location>
</feature>
<evidence type="ECO:0000256" key="9">
    <source>
        <dbReference type="SAM" id="MobiDB-lite"/>
    </source>
</evidence>
<dbReference type="GO" id="GO:0003887">
    <property type="term" value="F:DNA-directed DNA polymerase activity"/>
    <property type="evidence" value="ECO:0007669"/>
    <property type="project" value="UniProtKB-KW"/>
</dbReference>
<dbReference type="GO" id="GO:0000166">
    <property type="term" value="F:nucleotide binding"/>
    <property type="evidence" value="ECO:0007669"/>
    <property type="project" value="InterPro"/>
</dbReference>
<dbReference type="SUPFAM" id="SSF56672">
    <property type="entry name" value="DNA/RNA polymerases"/>
    <property type="match status" value="1"/>
</dbReference>
<feature type="region of interest" description="Disordered" evidence="9">
    <location>
        <begin position="1"/>
        <end position="52"/>
    </location>
</feature>
<dbReference type="InterPro" id="IPR017964">
    <property type="entry name" value="DNA-dir_DNA_pol_B_CS"/>
</dbReference>
<dbReference type="GO" id="GO:0003677">
    <property type="term" value="F:DNA binding"/>
    <property type="evidence" value="ECO:0007669"/>
    <property type="project" value="UniProtKB-KW"/>
</dbReference>
<dbReference type="InterPro" id="IPR042087">
    <property type="entry name" value="DNA_pol_B_thumb"/>
</dbReference>
<dbReference type="FunFam" id="1.10.287.690:FF:000011">
    <property type="entry name" value="DNA polymerase"/>
    <property type="match status" value="1"/>
</dbReference>
<keyword evidence="5 8" id="KW-0239">DNA-directed DNA polymerase</keyword>
<dbReference type="InterPro" id="IPR043502">
    <property type="entry name" value="DNA/RNA_pol_sf"/>
</dbReference>
<feature type="region of interest" description="Disordered" evidence="9">
    <location>
        <begin position="71"/>
        <end position="92"/>
    </location>
</feature>
<feature type="compositionally biased region" description="Basic and acidic residues" evidence="9">
    <location>
        <begin position="106"/>
        <end position="119"/>
    </location>
</feature>
<dbReference type="InParanoid" id="G0ECK3"/>
<proteinExistence type="inferred from homology"/>
<dbReference type="eggNOG" id="arCOG15272">
    <property type="taxonomic scope" value="Archaea"/>
</dbReference>
<reference evidence="12 13" key="1">
    <citation type="journal article" date="2011" name="Stand. Genomic Sci.">
        <title>Complete genome sequence of the hyperthermophilic chemolithoautotroph Pyrolobus fumarii type strain (1A).</title>
        <authorList>
            <person name="Anderson I."/>
            <person name="Goker M."/>
            <person name="Nolan M."/>
            <person name="Lucas S."/>
            <person name="Hammon N."/>
            <person name="Deshpande S."/>
            <person name="Cheng J.F."/>
            <person name="Tapia R."/>
            <person name="Han C."/>
            <person name="Goodwin L."/>
            <person name="Pitluck S."/>
            <person name="Huntemann M."/>
            <person name="Liolios K."/>
            <person name="Ivanova N."/>
            <person name="Pagani I."/>
            <person name="Mavromatis K."/>
            <person name="Ovchinikova G."/>
            <person name="Pati A."/>
            <person name="Chen A."/>
            <person name="Palaniappan K."/>
            <person name="Land M."/>
            <person name="Hauser L."/>
            <person name="Brambilla E.M."/>
            <person name="Huber H."/>
            <person name="Yasawong M."/>
            <person name="Rohde M."/>
            <person name="Spring S."/>
            <person name="Abt B."/>
            <person name="Sikorski J."/>
            <person name="Wirth R."/>
            <person name="Detter J.C."/>
            <person name="Woyke T."/>
            <person name="Bristow J."/>
            <person name="Eisen J.A."/>
            <person name="Markowitz V."/>
            <person name="Hugenholtz P."/>
            <person name="Kyrpides N.C."/>
            <person name="Klenk H.P."/>
            <person name="Lapidus A."/>
        </authorList>
    </citation>
    <scope>NUCLEOTIDE SEQUENCE [LARGE SCALE GENOMIC DNA]</scope>
    <source>
        <strain evidence="13">DSM 11204 / 1A</strain>
    </source>
</reference>
<dbReference type="InterPro" id="IPR050240">
    <property type="entry name" value="DNA_pol_type-B"/>
</dbReference>
<evidence type="ECO:0000256" key="3">
    <source>
        <dbReference type="ARBA" id="ARBA00022695"/>
    </source>
</evidence>
<dbReference type="Gene3D" id="3.90.1600.10">
    <property type="entry name" value="Palm domain of DNA polymerase"/>
    <property type="match status" value="1"/>
</dbReference>
<dbReference type="RefSeq" id="WP_014027250.1">
    <property type="nucleotide sequence ID" value="NC_015931.1"/>
</dbReference>
<accession>G0ECK3</accession>
<dbReference type="FunCoup" id="G0ECK3">
    <property type="interactions" value="120"/>
</dbReference>
<keyword evidence="2 8" id="KW-0808">Transferase</keyword>
<protein>
    <recommendedName>
        <fullName evidence="8">DNA polymerase</fullName>
        <ecNumber evidence="8">2.7.7.7</ecNumber>
    </recommendedName>
</protein>
<dbReference type="HOGENOM" id="CLU_000203_6_0_2"/>
<evidence type="ECO:0000256" key="1">
    <source>
        <dbReference type="ARBA" id="ARBA00005755"/>
    </source>
</evidence>
<dbReference type="STRING" id="694429.Pyrfu_1718"/>
<comment type="catalytic activity">
    <reaction evidence="7 8">
        <text>DNA(n) + a 2'-deoxyribonucleoside 5'-triphosphate = DNA(n+1) + diphosphate</text>
        <dbReference type="Rhea" id="RHEA:22508"/>
        <dbReference type="Rhea" id="RHEA-COMP:17339"/>
        <dbReference type="Rhea" id="RHEA-COMP:17340"/>
        <dbReference type="ChEBI" id="CHEBI:33019"/>
        <dbReference type="ChEBI" id="CHEBI:61560"/>
        <dbReference type="ChEBI" id="CHEBI:173112"/>
        <dbReference type="EC" id="2.7.7.7"/>
    </reaction>
</comment>
<dbReference type="Proteomes" id="UP000001037">
    <property type="component" value="Chromosome"/>
</dbReference>
<dbReference type="Gene3D" id="3.30.420.10">
    <property type="entry name" value="Ribonuclease H-like superfamily/Ribonuclease H"/>
    <property type="match status" value="1"/>
</dbReference>
<name>G0ECK3_PYRF1</name>
<evidence type="ECO:0000256" key="6">
    <source>
        <dbReference type="ARBA" id="ARBA00023125"/>
    </source>
</evidence>
<dbReference type="Pfam" id="PF00136">
    <property type="entry name" value="DNA_pol_B"/>
    <property type="match status" value="1"/>
</dbReference>
<evidence type="ECO:0000256" key="7">
    <source>
        <dbReference type="ARBA" id="ARBA00049244"/>
    </source>
</evidence>
<dbReference type="KEGG" id="pfm:Pyrfu_1718"/>
<dbReference type="PANTHER" id="PTHR10322">
    <property type="entry name" value="DNA POLYMERASE CATALYTIC SUBUNIT"/>
    <property type="match status" value="1"/>
</dbReference>
<keyword evidence="13" id="KW-1185">Reference proteome</keyword>
<dbReference type="PANTHER" id="PTHR10322:SF20">
    <property type="entry name" value="DNA POLYMERASE 1"/>
    <property type="match status" value="1"/>
</dbReference>
<sequence length="987" mass="112201">MARQSTLLEFLNASKRAKRAAGAGGSSPKGTRDTSRKEGGENREKRGEDRNLLEMLLSELNKKRVSAIIEDKAQKEGRDAAEVEERKPEQKRLEIHESVAREVSVEARVEGDETSKSGVEDGAAQDGKEEAKPVILGKHVFRPTRVSDKPLVKRPKRVLNTRGYILGVYYDGEEGKAYTKIVDENGEVVVVYDVYGHKPYFLTDLPPDKVRSIREIITHPSFDHLETVERMDLLLWRKVTMTKIVVKDPNAVRVLREKVPKAWEANIKYHHNYIYDLQLIPGMPYIVEAGKYKLAYKTGEEEAKKVYEIFADEDEETRRLAVDWIPLFEAPPPKPRMLALDIEVYTPFKGRIPDSNKAAYPVISVAFASNDGLRKVMILARPGLRFGEPTANYPADAEIEIFDSEVALILETIRLINNYEVVITFNGDNFDFPYLHNRAVKLGIPKSILPFRHTRDYISLHYGFHVDLYKLFSIKALQSYAFGSAYKEFTLDAISEALLGEHKIPVETSISDLTASELAAYNFRDAMLTLKLLTFNNYLVWKLVILLMRISKLPLEDVTRSQVSAWIRNLFYWEHRRRGLLIPRKEDLRLLKGEQKSAAVIKGRKYAGAIVLDAPAGVFFNVVVLDFASLYPSIIKKWNLSYETVNPEHCPGGKLVEVPDVGHRVCMSVRGITAQIVGLLRDFRVRVYKKKAKDKSLSEEERHWYDVVQAAMKVYINASYGVFGAENFPLYAPSVAESVTAIGRYTIKQTVRKAADLGLKVLYGDTDSLFLWAPSEDKLQELQRFVEENFGLELEVDKVYRFVAFSGRKKNYIGVYPDGKVEVKGVVAKKRNAPMFLKKAFGEVLELLGQASTPEEFLVVKKKIRDKLHEVYKRLKEKDFMLDELAIHMALTKPVNEYANIPPHVRAAIQLMQAGVHVMPGDVIVFVKVRSKDKVKAIQLAKLHEVDTDEYIKTVRTAFEQVLGAIGMSWDDIVGSTKLEAFFARRF</sequence>
<keyword evidence="4 8" id="KW-0235">DNA replication</keyword>
<evidence type="ECO:0000313" key="12">
    <source>
        <dbReference type="EMBL" id="AEM39573.1"/>
    </source>
</evidence>
<feature type="region of interest" description="Disordered" evidence="9">
    <location>
        <begin position="106"/>
        <end position="128"/>
    </location>
</feature>
<dbReference type="NCBIfam" id="NF004419">
    <property type="entry name" value="PRK05761.1-5"/>
    <property type="match status" value="1"/>
</dbReference>
<dbReference type="InterPro" id="IPR006134">
    <property type="entry name" value="DNA-dir_DNA_pol_B_multi_dom"/>
</dbReference>
<dbReference type="Gene3D" id="1.10.132.60">
    <property type="entry name" value="DNA polymerase family B, C-terminal domain"/>
    <property type="match status" value="1"/>
</dbReference>
<dbReference type="PROSITE" id="PS00116">
    <property type="entry name" value="DNA_POLYMERASE_B"/>
    <property type="match status" value="1"/>
</dbReference>
<dbReference type="InterPro" id="IPR036397">
    <property type="entry name" value="RNaseH_sf"/>
</dbReference>
<keyword evidence="6 8" id="KW-0238">DNA-binding</keyword>
<keyword evidence="3 8" id="KW-0548">Nucleotidyltransferase</keyword>
<dbReference type="InterPro" id="IPR006172">
    <property type="entry name" value="DNA-dir_DNA_pol_B"/>
</dbReference>
<evidence type="ECO:0000313" key="13">
    <source>
        <dbReference type="Proteomes" id="UP000001037"/>
    </source>
</evidence>
<organism evidence="12 13">
    <name type="scientific">Pyrolobus fumarii (strain DSM 11204 / 1A)</name>
    <dbReference type="NCBI Taxonomy" id="694429"/>
    <lineage>
        <taxon>Archaea</taxon>
        <taxon>Thermoproteota</taxon>
        <taxon>Thermoprotei</taxon>
        <taxon>Desulfurococcales</taxon>
        <taxon>Pyrodictiaceae</taxon>
        <taxon>Pyrolobus</taxon>
    </lineage>
</organism>
<dbReference type="InterPro" id="IPR023211">
    <property type="entry name" value="DNA_pol_palm_dom_sf"/>
</dbReference>
<dbReference type="SMART" id="SM00486">
    <property type="entry name" value="POLBc"/>
    <property type="match status" value="1"/>
</dbReference>
<dbReference type="CDD" id="cd05783">
    <property type="entry name" value="DNA_polB_B1_exo"/>
    <property type="match status" value="1"/>
</dbReference>
<evidence type="ECO:0000256" key="5">
    <source>
        <dbReference type="ARBA" id="ARBA00022932"/>
    </source>
</evidence>
<dbReference type="InterPro" id="IPR006133">
    <property type="entry name" value="DNA-dir_DNA_pol_B_exonuc"/>
</dbReference>
<dbReference type="EC" id="2.7.7.7" evidence="8"/>
<dbReference type="SUPFAM" id="SSF53098">
    <property type="entry name" value="Ribonuclease H-like"/>
    <property type="match status" value="1"/>
</dbReference>
<dbReference type="EMBL" id="CP002838">
    <property type="protein sequence ID" value="AEM39573.1"/>
    <property type="molecule type" value="Genomic_DNA"/>
</dbReference>
<dbReference type="Gene3D" id="1.10.287.690">
    <property type="entry name" value="Helix hairpin bin"/>
    <property type="match status" value="1"/>
</dbReference>
<evidence type="ECO:0000259" key="10">
    <source>
        <dbReference type="Pfam" id="PF00136"/>
    </source>
</evidence>
<evidence type="ECO:0000259" key="11">
    <source>
        <dbReference type="Pfam" id="PF03104"/>
    </source>
</evidence>
<dbReference type="PRINTS" id="PR00106">
    <property type="entry name" value="DNAPOLB"/>
</dbReference>
<evidence type="ECO:0000256" key="4">
    <source>
        <dbReference type="ARBA" id="ARBA00022705"/>
    </source>
</evidence>
<dbReference type="GO" id="GO:0006261">
    <property type="term" value="P:DNA-templated DNA replication"/>
    <property type="evidence" value="ECO:0007669"/>
    <property type="project" value="TreeGrafter"/>
</dbReference>
<dbReference type="NCBIfam" id="NF004417">
    <property type="entry name" value="PRK05761.1-3"/>
    <property type="match status" value="1"/>
</dbReference>
<dbReference type="Gene3D" id="3.30.342.10">
    <property type="entry name" value="DNA Polymerase, chain B, domain 1"/>
    <property type="match status" value="1"/>
</dbReference>
<comment type="similarity">
    <text evidence="1 8">Belongs to the DNA polymerase type-B family.</text>
</comment>
<dbReference type="AlphaFoldDB" id="G0ECK3"/>
<gene>
    <name evidence="12" type="ordered locus">Pyrfu_1718</name>
</gene>
<evidence type="ECO:0000256" key="8">
    <source>
        <dbReference type="RuleBase" id="RU000442"/>
    </source>
</evidence>
<evidence type="ECO:0000256" key="2">
    <source>
        <dbReference type="ARBA" id="ARBA00022679"/>
    </source>
</evidence>
<feature type="domain" description="DNA-directed DNA polymerase family B multifunctional" evidence="10">
    <location>
        <begin position="599"/>
        <end position="949"/>
    </location>
</feature>
<dbReference type="InterPro" id="IPR012337">
    <property type="entry name" value="RNaseH-like_sf"/>
</dbReference>
<dbReference type="Pfam" id="PF03104">
    <property type="entry name" value="DNA_pol_B_exo1"/>
    <property type="match status" value="1"/>
</dbReference>